<organism evidence="4 5">
    <name type="scientific">Lentithecium fluviatile CBS 122367</name>
    <dbReference type="NCBI Taxonomy" id="1168545"/>
    <lineage>
        <taxon>Eukaryota</taxon>
        <taxon>Fungi</taxon>
        <taxon>Dikarya</taxon>
        <taxon>Ascomycota</taxon>
        <taxon>Pezizomycotina</taxon>
        <taxon>Dothideomycetes</taxon>
        <taxon>Pleosporomycetidae</taxon>
        <taxon>Pleosporales</taxon>
        <taxon>Massarineae</taxon>
        <taxon>Lentitheciaceae</taxon>
        <taxon>Lentithecium</taxon>
    </lineage>
</organism>
<dbReference type="SUPFAM" id="SSF57701">
    <property type="entry name" value="Zn2/Cys6 DNA-binding domain"/>
    <property type="match status" value="1"/>
</dbReference>
<dbReference type="PANTHER" id="PTHR47784:SF5">
    <property type="entry name" value="STEROL UPTAKE CONTROL PROTEIN 2"/>
    <property type="match status" value="1"/>
</dbReference>
<dbReference type="OrthoDB" id="416217at2759"/>
<dbReference type="GO" id="GO:0008270">
    <property type="term" value="F:zinc ion binding"/>
    <property type="evidence" value="ECO:0007669"/>
    <property type="project" value="InterPro"/>
</dbReference>
<proteinExistence type="predicted"/>
<dbReference type="Proteomes" id="UP000799291">
    <property type="component" value="Unassembled WGS sequence"/>
</dbReference>
<accession>A0A6G1IK77</accession>
<dbReference type="AlphaFoldDB" id="A0A6G1IK77"/>
<dbReference type="InterPro" id="IPR036864">
    <property type="entry name" value="Zn2-C6_fun-type_DNA-bd_sf"/>
</dbReference>
<dbReference type="Pfam" id="PF00172">
    <property type="entry name" value="Zn_clus"/>
    <property type="match status" value="1"/>
</dbReference>
<feature type="domain" description="Zn(2)-C6 fungal-type" evidence="3">
    <location>
        <begin position="26"/>
        <end position="56"/>
    </location>
</feature>
<keyword evidence="5" id="KW-1185">Reference proteome</keyword>
<dbReference type="Pfam" id="PF11951">
    <property type="entry name" value="Fungal_trans_2"/>
    <property type="match status" value="1"/>
</dbReference>
<evidence type="ECO:0000313" key="4">
    <source>
        <dbReference type="EMBL" id="KAF2678351.1"/>
    </source>
</evidence>
<dbReference type="CDD" id="cd00067">
    <property type="entry name" value="GAL4"/>
    <property type="match status" value="1"/>
</dbReference>
<dbReference type="Gene3D" id="4.10.240.10">
    <property type="entry name" value="Zn(2)-C6 fungal-type DNA-binding domain"/>
    <property type="match status" value="1"/>
</dbReference>
<protein>
    <recommendedName>
        <fullName evidence="3">Zn(2)-C6 fungal-type domain-containing protein</fullName>
    </recommendedName>
</protein>
<evidence type="ECO:0000256" key="1">
    <source>
        <dbReference type="ARBA" id="ARBA00023242"/>
    </source>
</evidence>
<dbReference type="SMART" id="SM00066">
    <property type="entry name" value="GAL4"/>
    <property type="match status" value="1"/>
</dbReference>
<dbReference type="PROSITE" id="PS00463">
    <property type="entry name" value="ZN2_CY6_FUNGAL_1"/>
    <property type="match status" value="1"/>
</dbReference>
<evidence type="ECO:0000313" key="5">
    <source>
        <dbReference type="Proteomes" id="UP000799291"/>
    </source>
</evidence>
<gene>
    <name evidence="4" type="ORF">K458DRAFT_376597</name>
</gene>
<dbReference type="PANTHER" id="PTHR47784">
    <property type="entry name" value="STEROL UPTAKE CONTROL PROTEIN 2"/>
    <property type="match status" value="1"/>
</dbReference>
<evidence type="ECO:0000259" key="3">
    <source>
        <dbReference type="PROSITE" id="PS50048"/>
    </source>
</evidence>
<feature type="region of interest" description="Disordered" evidence="2">
    <location>
        <begin position="1"/>
        <end position="25"/>
    </location>
</feature>
<evidence type="ECO:0000256" key="2">
    <source>
        <dbReference type="SAM" id="MobiDB-lite"/>
    </source>
</evidence>
<reference evidence="4" key="1">
    <citation type="journal article" date="2020" name="Stud. Mycol.">
        <title>101 Dothideomycetes genomes: a test case for predicting lifestyles and emergence of pathogens.</title>
        <authorList>
            <person name="Haridas S."/>
            <person name="Albert R."/>
            <person name="Binder M."/>
            <person name="Bloem J."/>
            <person name="Labutti K."/>
            <person name="Salamov A."/>
            <person name="Andreopoulos B."/>
            <person name="Baker S."/>
            <person name="Barry K."/>
            <person name="Bills G."/>
            <person name="Bluhm B."/>
            <person name="Cannon C."/>
            <person name="Castanera R."/>
            <person name="Culley D."/>
            <person name="Daum C."/>
            <person name="Ezra D."/>
            <person name="Gonzalez J."/>
            <person name="Henrissat B."/>
            <person name="Kuo A."/>
            <person name="Liang C."/>
            <person name="Lipzen A."/>
            <person name="Lutzoni F."/>
            <person name="Magnuson J."/>
            <person name="Mondo S."/>
            <person name="Nolan M."/>
            <person name="Ohm R."/>
            <person name="Pangilinan J."/>
            <person name="Park H.-J."/>
            <person name="Ramirez L."/>
            <person name="Alfaro M."/>
            <person name="Sun H."/>
            <person name="Tritt A."/>
            <person name="Yoshinaga Y."/>
            <person name="Zwiers L.-H."/>
            <person name="Turgeon B."/>
            <person name="Goodwin S."/>
            <person name="Spatafora J."/>
            <person name="Crous P."/>
            <person name="Grigoriev I."/>
        </authorList>
    </citation>
    <scope>NUCLEOTIDE SEQUENCE</scope>
    <source>
        <strain evidence="4">CBS 122367</strain>
    </source>
</reference>
<dbReference type="PROSITE" id="PS50048">
    <property type="entry name" value="ZN2_CY6_FUNGAL_2"/>
    <property type="match status" value="1"/>
</dbReference>
<keyword evidence="1" id="KW-0539">Nucleus</keyword>
<dbReference type="InterPro" id="IPR053157">
    <property type="entry name" value="Sterol_Uptake_Regulator"/>
</dbReference>
<dbReference type="InterPro" id="IPR001138">
    <property type="entry name" value="Zn2Cys6_DnaBD"/>
</dbReference>
<dbReference type="GO" id="GO:0001228">
    <property type="term" value="F:DNA-binding transcription activator activity, RNA polymerase II-specific"/>
    <property type="evidence" value="ECO:0007669"/>
    <property type="project" value="TreeGrafter"/>
</dbReference>
<feature type="compositionally biased region" description="Basic residues" evidence="2">
    <location>
        <begin position="14"/>
        <end position="25"/>
    </location>
</feature>
<name>A0A6G1IK77_9PLEO</name>
<sequence length="542" mass="60654">MFNPENQSPGPIKPRARRCHQKSRTGCRECKRRRIKCDEEKPSCTRCVLSLKSCVYPSAAPSVVESVGRDELPPPTPQRRTLSLSPIAPSFSDDSPFSEASAYSTPALIRASCRIEAKEDSLPPSDTALYHHYLQHTSHISTHYHGDKMVFEIYIPTLALQSKAVFHSILALSAACLCRDMIAKRPTPDIAAVNQVLMAGYRHYNRASEKTRDLISQPNTLKPEHLLASAPFLIGFATASQQINHWIESRKSTHDPSKLLPASLRDAIVLIKGLRVTLQVLRRDDVSPSHKVADETEFPNDIISVLLDSDSKPPPTTPPPSQTHVMYPIFAATSQGAFSRLQERLDSVSLYHSDDASFAACAEAFEQLSTIRNLTFSSSAPSTPSTPLSLDNASKLPQLPPWLRRYIGRPVILFPNEPLIRPFLTFLIRSSQEYLDLLLPLLDESLESPMEPIPDVLPELTEVQALALDIWAHWCVLMFLVEEEAWWIGNLPFILLTGMLNRYGDDFVDRLWPKNDQGQDRWWPASMLACVSGHHLGHLPLG</sequence>
<dbReference type="InterPro" id="IPR021858">
    <property type="entry name" value="Fun_TF"/>
</dbReference>
<feature type="region of interest" description="Disordered" evidence="2">
    <location>
        <begin position="65"/>
        <end position="85"/>
    </location>
</feature>
<dbReference type="EMBL" id="MU005612">
    <property type="protein sequence ID" value="KAF2678351.1"/>
    <property type="molecule type" value="Genomic_DNA"/>
</dbReference>